<keyword evidence="3" id="KW-1185">Reference proteome</keyword>
<sequence>MFPGEELLTFLSSLLLLSISLYRYFKRKEISYAMWSIAALAFLIISAALALLKLDALSLPITPYIGALYPAFMAAGILGKDHWREYVIFIILMLFLMAMGQLFYKPVFTGAEVALHSISGLIIIFLPFIMVVKKRAPPAASLIGLGGLLISIGGLALAALMTQKPILPIETVIFLLHPLLFLSAFLIAAGIYLYGRS</sequence>
<feature type="transmembrane region" description="Helical" evidence="1">
    <location>
        <begin position="139"/>
        <end position="160"/>
    </location>
</feature>
<protein>
    <submittedName>
        <fullName evidence="2">Uncharacterized protein</fullName>
    </submittedName>
</protein>
<keyword evidence="1" id="KW-0472">Membrane</keyword>
<gene>
    <name evidence="2" type="ORF">D6D85_05770</name>
</gene>
<evidence type="ECO:0000313" key="2">
    <source>
        <dbReference type="EMBL" id="RSN75759.1"/>
    </source>
</evidence>
<feature type="transmembrane region" description="Helical" evidence="1">
    <location>
        <begin position="172"/>
        <end position="194"/>
    </location>
</feature>
<feature type="transmembrane region" description="Helical" evidence="1">
    <location>
        <begin position="58"/>
        <end position="79"/>
    </location>
</feature>
<evidence type="ECO:0000256" key="1">
    <source>
        <dbReference type="SAM" id="Phobius"/>
    </source>
</evidence>
<proteinExistence type="predicted"/>
<dbReference type="Proteomes" id="UP000277582">
    <property type="component" value="Unassembled WGS sequence"/>
</dbReference>
<dbReference type="AlphaFoldDB" id="A0A3R9QZE4"/>
<keyword evidence="1" id="KW-0812">Transmembrane</keyword>
<dbReference type="OrthoDB" id="383696at2157"/>
<name>A0A3R9QZE4_9CREN</name>
<feature type="transmembrane region" description="Helical" evidence="1">
    <location>
        <begin position="32"/>
        <end position="52"/>
    </location>
</feature>
<feature type="transmembrane region" description="Helical" evidence="1">
    <location>
        <begin position="6"/>
        <end position="25"/>
    </location>
</feature>
<feature type="transmembrane region" description="Helical" evidence="1">
    <location>
        <begin position="113"/>
        <end position="132"/>
    </location>
</feature>
<comment type="caution">
    <text evidence="2">The sequence shown here is derived from an EMBL/GenBank/DDBJ whole genome shotgun (WGS) entry which is preliminary data.</text>
</comment>
<organism evidence="2 3">
    <name type="scientific">Candidatus Methanodesulfokora washburnensis</name>
    <dbReference type="NCBI Taxonomy" id="2478471"/>
    <lineage>
        <taxon>Archaea</taxon>
        <taxon>Thermoproteota</taxon>
        <taxon>Candidatus Korarchaeia</taxon>
        <taxon>Candidatus Korarchaeia incertae sedis</taxon>
        <taxon>Candidatus Methanodesulfokora</taxon>
    </lineage>
</organism>
<dbReference type="EMBL" id="RCOS01000070">
    <property type="protein sequence ID" value="RSN75759.1"/>
    <property type="molecule type" value="Genomic_DNA"/>
</dbReference>
<evidence type="ECO:0000313" key="3">
    <source>
        <dbReference type="Proteomes" id="UP000277582"/>
    </source>
</evidence>
<feature type="transmembrane region" description="Helical" evidence="1">
    <location>
        <begin position="86"/>
        <end position="107"/>
    </location>
</feature>
<dbReference type="RefSeq" id="WP_125671075.1">
    <property type="nucleotide sequence ID" value="NZ_RCOS01000070.1"/>
</dbReference>
<accession>A0A3R9QZE4</accession>
<reference evidence="2 3" key="1">
    <citation type="submission" date="2018-10" db="EMBL/GenBank/DDBJ databases">
        <title>Co-occurring genomic capacity for anaerobic methane metabolism and dissimilatory sulfite reduction discovered in the Korarchaeota.</title>
        <authorList>
            <person name="Mckay L.J."/>
            <person name="Dlakic M."/>
            <person name="Fields M.W."/>
            <person name="Delmont T.O."/>
            <person name="Eren A.M."/>
            <person name="Jay Z.J."/>
            <person name="Klingelsmith K.B."/>
            <person name="Rusch D.B."/>
            <person name="Inskeep W.P."/>
        </authorList>
    </citation>
    <scope>NUCLEOTIDE SEQUENCE [LARGE SCALE GENOMIC DNA]</scope>
    <source>
        <strain evidence="2 3">MDKW</strain>
    </source>
</reference>
<keyword evidence="1" id="KW-1133">Transmembrane helix</keyword>